<dbReference type="Proteomes" id="UP000005239">
    <property type="component" value="Unassembled WGS sequence"/>
</dbReference>
<dbReference type="GO" id="GO:0016324">
    <property type="term" value="C:apical plasma membrane"/>
    <property type="evidence" value="ECO:0000318"/>
    <property type="project" value="GO_Central"/>
</dbReference>
<feature type="disulfide bond" evidence="10">
    <location>
        <begin position="138"/>
        <end position="156"/>
    </location>
</feature>
<evidence type="ECO:0000313" key="13">
    <source>
        <dbReference type="EnsemblMetazoa" id="PPA26329.1"/>
    </source>
</evidence>
<feature type="signal peptide" evidence="12">
    <location>
        <begin position="1"/>
        <end position="18"/>
    </location>
</feature>
<feature type="compositionally biased region" description="Low complexity" evidence="11">
    <location>
        <begin position="628"/>
        <end position="645"/>
    </location>
</feature>
<gene>
    <name evidence="13" type="primary">WBGene00115883</name>
</gene>
<reference evidence="14" key="1">
    <citation type="journal article" date="2008" name="Nat. Genet.">
        <title>The Pristionchus pacificus genome provides a unique perspective on nematode lifestyle and parasitism.</title>
        <authorList>
            <person name="Dieterich C."/>
            <person name="Clifton S.W."/>
            <person name="Schuster L.N."/>
            <person name="Chinwalla A."/>
            <person name="Delehaunty K."/>
            <person name="Dinkelacker I."/>
            <person name="Fulton L."/>
            <person name="Fulton R."/>
            <person name="Godfrey J."/>
            <person name="Minx P."/>
            <person name="Mitreva M."/>
            <person name="Roeseler W."/>
            <person name="Tian H."/>
            <person name="Witte H."/>
            <person name="Yang S.P."/>
            <person name="Wilson R.K."/>
            <person name="Sommer R.J."/>
        </authorList>
    </citation>
    <scope>NUCLEOTIDE SEQUENCE [LARGE SCALE GENOMIC DNA]</scope>
    <source>
        <strain evidence="14">PS312</strain>
    </source>
</reference>
<keyword evidence="8" id="KW-0675">Receptor</keyword>
<dbReference type="GO" id="GO:0006898">
    <property type="term" value="P:receptor-mediated endocytosis"/>
    <property type="evidence" value="ECO:0000318"/>
    <property type="project" value="GO_Central"/>
</dbReference>
<evidence type="ECO:0000256" key="4">
    <source>
        <dbReference type="ARBA" id="ARBA00022737"/>
    </source>
</evidence>
<feature type="region of interest" description="Disordered" evidence="11">
    <location>
        <begin position="327"/>
        <end position="347"/>
    </location>
</feature>
<feature type="compositionally biased region" description="Polar residues" evidence="11">
    <location>
        <begin position="259"/>
        <end position="295"/>
    </location>
</feature>
<keyword evidence="7 10" id="KW-1015">Disulfide bond</keyword>
<feature type="compositionally biased region" description="Low complexity" evidence="11">
    <location>
        <begin position="660"/>
        <end position="672"/>
    </location>
</feature>
<dbReference type="PRINTS" id="PR00261">
    <property type="entry name" value="LDLRECEPTOR"/>
</dbReference>
<dbReference type="SMART" id="SM00192">
    <property type="entry name" value="LDLa"/>
    <property type="match status" value="3"/>
</dbReference>
<organism evidence="13 14">
    <name type="scientific">Pristionchus pacificus</name>
    <name type="common">Parasitic nematode worm</name>
    <dbReference type="NCBI Taxonomy" id="54126"/>
    <lineage>
        <taxon>Eukaryota</taxon>
        <taxon>Metazoa</taxon>
        <taxon>Ecdysozoa</taxon>
        <taxon>Nematoda</taxon>
        <taxon>Chromadorea</taxon>
        <taxon>Rhabditida</taxon>
        <taxon>Rhabditina</taxon>
        <taxon>Diplogasteromorpha</taxon>
        <taxon>Diplogasteroidea</taxon>
        <taxon>Neodiplogasteridae</taxon>
        <taxon>Pristionchus</taxon>
    </lineage>
</organism>
<feature type="region of interest" description="Disordered" evidence="11">
    <location>
        <begin position="187"/>
        <end position="217"/>
    </location>
</feature>
<dbReference type="GO" id="GO:0012505">
    <property type="term" value="C:endomembrane system"/>
    <property type="evidence" value="ECO:0007669"/>
    <property type="project" value="UniProtKB-SubCell"/>
</dbReference>
<keyword evidence="12" id="KW-0732">Signal</keyword>
<accession>A0A2A6BG60</accession>
<dbReference type="GO" id="GO:0043235">
    <property type="term" value="C:receptor complex"/>
    <property type="evidence" value="ECO:0000318"/>
    <property type="project" value="GO_Central"/>
</dbReference>
<evidence type="ECO:0000256" key="8">
    <source>
        <dbReference type="ARBA" id="ARBA00023170"/>
    </source>
</evidence>
<keyword evidence="3" id="KW-0812">Transmembrane</keyword>
<keyword evidence="14" id="KW-1185">Reference proteome</keyword>
<dbReference type="InterPro" id="IPR036055">
    <property type="entry name" value="LDL_receptor-like_sf"/>
</dbReference>
<evidence type="ECO:0000256" key="1">
    <source>
        <dbReference type="ARBA" id="ARBA00004167"/>
    </source>
</evidence>
<dbReference type="AlphaFoldDB" id="A0A2A6BG60"/>
<evidence type="ECO:0000256" key="9">
    <source>
        <dbReference type="ARBA" id="ARBA00023180"/>
    </source>
</evidence>
<dbReference type="PANTHER" id="PTHR22722:SF14">
    <property type="entry name" value="MEGALIN, ISOFORM A"/>
    <property type="match status" value="1"/>
</dbReference>
<dbReference type="Gene3D" id="4.10.400.10">
    <property type="entry name" value="Low-density Lipoprotein Receptor"/>
    <property type="match status" value="3"/>
</dbReference>
<sequence length="723" mass="78385">MKEILLLLAIALVGLTTASNRTEPCPAESEFRCRSSGRCIPVLWLCDGARDCAEGEDESEWRCHTHNHTRCTGDQPECGMPDGTFRCILHQWLCDGHEDCEDGSDERGCETKPPDLPSSGNILQSIVSPKCSSSEFRCAGGSCISRDLVCDDVPHCSDASDESEDRCAMPPRVGVPEPVHEEVDDVNWTGNANRDGFSMPSNPFDLPEATNNTKETSDRVMDFTSTATGELNNQDDIADPFDHQNNNVSGATGPEDRNTLNASSSGLSGPNSVFNKSSATSDAVNSSPLANSPMQTLPADSAFQPQIDNLDFGFLFQAGNVKSQIPAVPESQGPIEDRNQAPPPDPFPFDLANYEIPEAEGDPAEGHDEIGGTGIGVVPTRPQSGLGSTKEGGSIHGVEPASSTRLGTAGETVGQNNSGSSNKAIEELQLTNVLQFMSNETKKILKSINATKGHAVHSYKTVRNKSEVHSLSSYHHLPGLYAKLLPFETTGKNDTTETIEKTQKRIRRQPVRIRAIQYIARPNELSKRDTDEMKVTNNETNGEKTEKEVTLPPIVPLQLQPLEGQAVPPIVPANADEIEAKKKIVEPAPEEADTKPESKLDPTGPKVGAKSEAALLMQEGEMKVQNLPTKSIKTSTPSTQTTLKPEIGANEDPKSKSSDGSKPFPAPNSKSDNSSKKPQAIVARSERLFNEEGKERIVKDERKELPRRVMRDEYRDDGDGAME</sequence>
<feature type="disulfide bond" evidence="10">
    <location>
        <begin position="131"/>
        <end position="143"/>
    </location>
</feature>
<keyword evidence="9" id="KW-0325">Glycoprotein</keyword>
<evidence type="ECO:0000256" key="2">
    <source>
        <dbReference type="ARBA" id="ARBA00004308"/>
    </source>
</evidence>
<dbReference type="OrthoDB" id="10017719at2759"/>
<dbReference type="PANTHER" id="PTHR22722">
    <property type="entry name" value="LOW-DENSITY LIPOPROTEIN RECEPTOR-RELATED PROTEIN 2-RELATED"/>
    <property type="match status" value="1"/>
</dbReference>
<evidence type="ECO:0000256" key="7">
    <source>
        <dbReference type="ARBA" id="ARBA00023157"/>
    </source>
</evidence>
<evidence type="ECO:0000256" key="5">
    <source>
        <dbReference type="ARBA" id="ARBA00022989"/>
    </source>
</evidence>
<proteinExistence type="predicted"/>
<dbReference type="Pfam" id="PF00057">
    <property type="entry name" value="Ldl_recept_a"/>
    <property type="match status" value="3"/>
</dbReference>
<dbReference type="EnsemblMetazoa" id="PPA26329.1">
    <property type="protein sequence ID" value="PPA26329.1"/>
    <property type="gene ID" value="WBGene00115883"/>
</dbReference>
<name>A0A2A6BG60_PRIPA</name>
<dbReference type="GO" id="GO:0042562">
    <property type="term" value="F:hormone binding"/>
    <property type="evidence" value="ECO:0000318"/>
    <property type="project" value="GO_Central"/>
</dbReference>
<feature type="region of interest" description="Disordered" evidence="11">
    <location>
        <begin position="585"/>
        <end position="723"/>
    </location>
</feature>
<evidence type="ECO:0000256" key="6">
    <source>
        <dbReference type="ARBA" id="ARBA00023136"/>
    </source>
</evidence>
<accession>A0A8R1UIB6</accession>
<keyword evidence="6" id="KW-0472">Membrane</keyword>
<keyword evidence="5" id="KW-1133">Transmembrane helix</keyword>
<evidence type="ECO:0000256" key="12">
    <source>
        <dbReference type="SAM" id="SignalP"/>
    </source>
</evidence>
<dbReference type="InterPro" id="IPR023415">
    <property type="entry name" value="LDLR_class-A_CS"/>
</dbReference>
<dbReference type="PROSITE" id="PS50068">
    <property type="entry name" value="LDLRA_2"/>
    <property type="match status" value="3"/>
</dbReference>
<dbReference type="InterPro" id="IPR002172">
    <property type="entry name" value="LDrepeatLR_classA_rpt"/>
</dbReference>
<evidence type="ECO:0000313" key="14">
    <source>
        <dbReference type="Proteomes" id="UP000005239"/>
    </source>
</evidence>
<feature type="region of interest" description="Disordered" evidence="11">
    <location>
        <begin position="384"/>
        <end position="420"/>
    </location>
</feature>
<evidence type="ECO:0000256" key="10">
    <source>
        <dbReference type="PROSITE-ProRule" id="PRU00124"/>
    </source>
</evidence>
<keyword evidence="4" id="KW-0677">Repeat</keyword>
<feature type="region of interest" description="Disordered" evidence="11">
    <location>
        <begin position="230"/>
        <end position="297"/>
    </location>
</feature>
<feature type="chain" id="PRO_5043825803" evidence="12">
    <location>
        <begin position="19"/>
        <end position="723"/>
    </location>
</feature>
<dbReference type="GO" id="GO:0005886">
    <property type="term" value="C:plasma membrane"/>
    <property type="evidence" value="ECO:0000318"/>
    <property type="project" value="GO_Central"/>
</dbReference>
<evidence type="ECO:0000256" key="11">
    <source>
        <dbReference type="SAM" id="MobiDB-lite"/>
    </source>
</evidence>
<reference evidence="13" key="2">
    <citation type="submission" date="2022-06" db="UniProtKB">
        <authorList>
            <consortium name="EnsemblMetazoa"/>
        </authorList>
    </citation>
    <scope>IDENTIFICATION</scope>
    <source>
        <strain evidence="13">PS312</strain>
    </source>
</reference>
<protein>
    <submittedName>
        <fullName evidence="13">Lipoprotein receptor</fullName>
    </submittedName>
</protein>
<feature type="compositionally biased region" description="Basic and acidic residues" evidence="11">
    <location>
        <begin position="684"/>
        <end position="723"/>
    </location>
</feature>
<evidence type="ECO:0000256" key="3">
    <source>
        <dbReference type="ARBA" id="ARBA00022692"/>
    </source>
</evidence>
<dbReference type="CDD" id="cd00112">
    <property type="entry name" value="LDLa"/>
    <property type="match status" value="3"/>
</dbReference>
<feature type="disulfide bond" evidence="10">
    <location>
        <begin position="94"/>
        <end position="109"/>
    </location>
</feature>
<comment type="caution">
    <text evidence="10">Lacks conserved residue(s) required for the propagation of feature annotation.</text>
</comment>
<comment type="subcellular location">
    <subcellularLocation>
        <location evidence="2">Endomembrane system</location>
    </subcellularLocation>
    <subcellularLocation>
        <location evidence="1">Membrane</location>
        <topology evidence="1">Single-pass membrane protein</topology>
    </subcellularLocation>
</comment>
<dbReference type="SUPFAM" id="SSF57424">
    <property type="entry name" value="LDL receptor-like module"/>
    <property type="match status" value="3"/>
</dbReference>
<dbReference type="PROSITE" id="PS01209">
    <property type="entry name" value="LDLRA_1"/>
    <property type="match status" value="2"/>
</dbReference>
<dbReference type="InterPro" id="IPR051221">
    <property type="entry name" value="LDLR-related"/>
</dbReference>